<dbReference type="PRINTS" id="PR00385">
    <property type="entry name" value="P450"/>
</dbReference>
<dbReference type="AlphaFoldDB" id="A0A7C8MFY9"/>
<evidence type="ECO:0000256" key="6">
    <source>
        <dbReference type="SAM" id="Phobius"/>
    </source>
</evidence>
<comment type="similarity">
    <text evidence="5">Belongs to the cytochrome P450 family.</text>
</comment>
<evidence type="ECO:0000256" key="2">
    <source>
        <dbReference type="ARBA" id="ARBA00022723"/>
    </source>
</evidence>
<dbReference type="InterPro" id="IPR036396">
    <property type="entry name" value="Cyt_P450_sf"/>
</dbReference>
<evidence type="ECO:0000256" key="1">
    <source>
        <dbReference type="ARBA" id="ARBA00001971"/>
    </source>
</evidence>
<evidence type="ECO:0000256" key="4">
    <source>
        <dbReference type="PIRSR" id="PIRSR602401-1"/>
    </source>
</evidence>
<evidence type="ECO:0000313" key="7">
    <source>
        <dbReference type="EMBL" id="KAF2875655.1"/>
    </source>
</evidence>
<keyword evidence="2 4" id="KW-0479">Metal-binding</keyword>
<dbReference type="PANTHER" id="PTHR24305:SF199">
    <property type="entry name" value="P450, PUTATIVE (EUROFUNG)-RELATED"/>
    <property type="match status" value="1"/>
</dbReference>
<keyword evidence="6" id="KW-0812">Transmembrane</keyword>
<dbReference type="EMBL" id="JAADJZ010000004">
    <property type="protein sequence ID" value="KAF2875655.1"/>
    <property type="molecule type" value="Genomic_DNA"/>
</dbReference>
<dbReference type="PRINTS" id="PR00463">
    <property type="entry name" value="EP450I"/>
</dbReference>
<dbReference type="PROSITE" id="PS00086">
    <property type="entry name" value="CYTOCHROME_P450"/>
    <property type="match status" value="1"/>
</dbReference>
<keyword evidence="6" id="KW-0472">Membrane</keyword>
<sequence>MALLAMLVENFGKIVLSTLAAFLSYLLCYAIYNIYFHPLSHVPGPILWTSTRLRYLLSIWSGYLHTDIQDLHRKYGQIIRVAPDEVSFAVPDAWSQIYSNTSGTPAFPKSKLWHGAAPGRPMSVLNALDPKVHARFRKAMDPAFTEKAVRAQEPVIQTRVALFISQLDKLVAAAKENEGVIVNIVRWLAFVTFDVVGDLGFGETFGCLETSEYHPWVSMIFTSLRAATYRASLRYYPQLSPLMGFLAVPKSVMQQQIQHWKQSVDKINRRLASEKERPDLISMMKRDDDGVDGITTAELQATTSVLIVAGSETTVSVLSGTTNYLVKNPDKLALLAEEVRRACNTERDITLSAFKDLPYLNAVLQEGLRLCNPTPVGAPRVTPPGGATVCGTWLPGETFVNVHPLALNRSPVMFHDPNAFHPERWLSSAPPAFSEDKKNAVQAFGVGPRSCIGRPLAWAELRLILGRLVWRFDLQEADTEAGRLDWQSQRVFSVVERKPFEVRLKLRQGLAPIHA</sequence>
<protein>
    <submittedName>
        <fullName evidence="7">Cytochrome P450</fullName>
    </submittedName>
</protein>
<dbReference type="GO" id="GO:0004497">
    <property type="term" value="F:monooxygenase activity"/>
    <property type="evidence" value="ECO:0007669"/>
    <property type="project" value="UniProtKB-KW"/>
</dbReference>
<dbReference type="InterPro" id="IPR002401">
    <property type="entry name" value="Cyt_P450_E_grp-I"/>
</dbReference>
<accession>A0A7C8MFY9</accession>
<proteinExistence type="inferred from homology"/>
<keyword evidence="8" id="KW-1185">Reference proteome</keyword>
<keyword evidence="4 5" id="KW-0349">Heme</keyword>
<comment type="caution">
    <text evidence="7">The sequence shown here is derived from an EMBL/GenBank/DDBJ whole genome shotgun (WGS) entry which is preliminary data.</text>
</comment>
<comment type="cofactor">
    <cofactor evidence="1 4">
        <name>heme</name>
        <dbReference type="ChEBI" id="CHEBI:30413"/>
    </cofactor>
</comment>
<dbReference type="InterPro" id="IPR050121">
    <property type="entry name" value="Cytochrome_P450_monoxygenase"/>
</dbReference>
<keyword evidence="5" id="KW-0503">Monooxygenase</keyword>
<dbReference type="PANTHER" id="PTHR24305">
    <property type="entry name" value="CYTOCHROME P450"/>
    <property type="match status" value="1"/>
</dbReference>
<reference evidence="7 8" key="1">
    <citation type="submission" date="2020-01" db="EMBL/GenBank/DDBJ databases">
        <authorList>
            <consortium name="DOE Joint Genome Institute"/>
            <person name="Haridas S."/>
            <person name="Albert R."/>
            <person name="Binder M."/>
            <person name="Bloem J."/>
            <person name="Labutti K."/>
            <person name="Salamov A."/>
            <person name="Andreopoulos B."/>
            <person name="Baker S.E."/>
            <person name="Barry K."/>
            <person name="Bills G."/>
            <person name="Bluhm B.H."/>
            <person name="Cannon C."/>
            <person name="Castanera R."/>
            <person name="Culley D.E."/>
            <person name="Daum C."/>
            <person name="Ezra D."/>
            <person name="Gonzalez J.B."/>
            <person name="Henrissat B."/>
            <person name="Kuo A."/>
            <person name="Liang C."/>
            <person name="Lipzen A."/>
            <person name="Lutzoni F."/>
            <person name="Magnuson J."/>
            <person name="Mondo S."/>
            <person name="Nolan M."/>
            <person name="Ohm R."/>
            <person name="Pangilinan J."/>
            <person name="Park H.-J.H."/>
            <person name="Ramirez L."/>
            <person name="Alfaro M."/>
            <person name="Sun H."/>
            <person name="Tritt A."/>
            <person name="Yoshinaga Y."/>
            <person name="Zwiers L.-H.L."/>
            <person name="Turgeon B.G."/>
            <person name="Goodwin S.B."/>
            <person name="Spatafora J.W."/>
            <person name="Crous P.W."/>
            <person name="Grigoriev I.V."/>
        </authorList>
    </citation>
    <scope>NUCLEOTIDE SEQUENCE [LARGE SCALE GENOMIC DNA]</scope>
    <source>
        <strain evidence="7 8">CBS 611.86</strain>
    </source>
</reference>
<keyword evidence="3 4" id="KW-0408">Iron</keyword>
<dbReference type="GO" id="GO:0016705">
    <property type="term" value="F:oxidoreductase activity, acting on paired donors, with incorporation or reduction of molecular oxygen"/>
    <property type="evidence" value="ECO:0007669"/>
    <property type="project" value="InterPro"/>
</dbReference>
<keyword evidence="6" id="KW-1133">Transmembrane helix</keyword>
<feature type="transmembrane region" description="Helical" evidence="6">
    <location>
        <begin position="12"/>
        <end position="32"/>
    </location>
</feature>
<dbReference type="Proteomes" id="UP000481861">
    <property type="component" value="Unassembled WGS sequence"/>
</dbReference>
<dbReference type="InterPro" id="IPR001128">
    <property type="entry name" value="Cyt_P450"/>
</dbReference>
<dbReference type="OrthoDB" id="1470350at2759"/>
<dbReference type="Gene3D" id="1.10.630.10">
    <property type="entry name" value="Cytochrome P450"/>
    <property type="match status" value="1"/>
</dbReference>
<keyword evidence="5" id="KW-0560">Oxidoreductase</keyword>
<evidence type="ECO:0000256" key="3">
    <source>
        <dbReference type="ARBA" id="ARBA00023004"/>
    </source>
</evidence>
<dbReference type="Pfam" id="PF00067">
    <property type="entry name" value="p450"/>
    <property type="match status" value="1"/>
</dbReference>
<organism evidence="7 8">
    <name type="scientific">Massariosphaeria phaeospora</name>
    <dbReference type="NCBI Taxonomy" id="100035"/>
    <lineage>
        <taxon>Eukaryota</taxon>
        <taxon>Fungi</taxon>
        <taxon>Dikarya</taxon>
        <taxon>Ascomycota</taxon>
        <taxon>Pezizomycotina</taxon>
        <taxon>Dothideomycetes</taxon>
        <taxon>Pleosporomycetidae</taxon>
        <taxon>Pleosporales</taxon>
        <taxon>Pleosporales incertae sedis</taxon>
        <taxon>Massariosphaeria</taxon>
    </lineage>
</organism>
<gene>
    <name evidence="7" type="ORF">BDV95DRAFT_603065</name>
</gene>
<dbReference type="GO" id="GO:0005506">
    <property type="term" value="F:iron ion binding"/>
    <property type="evidence" value="ECO:0007669"/>
    <property type="project" value="InterPro"/>
</dbReference>
<dbReference type="CDD" id="cd11058">
    <property type="entry name" value="CYP60B-like"/>
    <property type="match status" value="1"/>
</dbReference>
<feature type="binding site" description="axial binding residue" evidence="4">
    <location>
        <position position="451"/>
    </location>
    <ligand>
        <name>heme</name>
        <dbReference type="ChEBI" id="CHEBI:30413"/>
    </ligand>
    <ligandPart>
        <name>Fe</name>
        <dbReference type="ChEBI" id="CHEBI:18248"/>
    </ligandPart>
</feature>
<dbReference type="InterPro" id="IPR017972">
    <property type="entry name" value="Cyt_P450_CS"/>
</dbReference>
<dbReference type="SUPFAM" id="SSF48264">
    <property type="entry name" value="Cytochrome P450"/>
    <property type="match status" value="1"/>
</dbReference>
<name>A0A7C8MFY9_9PLEO</name>
<dbReference type="GO" id="GO:0020037">
    <property type="term" value="F:heme binding"/>
    <property type="evidence" value="ECO:0007669"/>
    <property type="project" value="InterPro"/>
</dbReference>
<evidence type="ECO:0000256" key="5">
    <source>
        <dbReference type="RuleBase" id="RU000461"/>
    </source>
</evidence>
<evidence type="ECO:0000313" key="8">
    <source>
        <dbReference type="Proteomes" id="UP000481861"/>
    </source>
</evidence>